<dbReference type="InterPro" id="IPR029044">
    <property type="entry name" value="Nucleotide-diphossugar_trans"/>
</dbReference>
<evidence type="ECO:0000313" key="3">
    <source>
        <dbReference type="EMBL" id="MFD0765419.1"/>
    </source>
</evidence>
<feature type="domain" description="Glycosyltransferase 2-like" evidence="2">
    <location>
        <begin position="18"/>
        <end position="107"/>
    </location>
</feature>
<dbReference type="GO" id="GO:0016757">
    <property type="term" value="F:glycosyltransferase activity"/>
    <property type="evidence" value="ECO:0007669"/>
    <property type="project" value="UniProtKB-KW"/>
</dbReference>
<keyword evidence="3" id="KW-0808">Transferase</keyword>
<evidence type="ECO:0000259" key="2">
    <source>
        <dbReference type="Pfam" id="PF00535"/>
    </source>
</evidence>
<organism evidence="3 4">
    <name type="scientific">Mucilaginibacter lutimaris</name>
    <dbReference type="NCBI Taxonomy" id="931629"/>
    <lineage>
        <taxon>Bacteria</taxon>
        <taxon>Pseudomonadati</taxon>
        <taxon>Bacteroidota</taxon>
        <taxon>Sphingobacteriia</taxon>
        <taxon>Sphingobacteriales</taxon>
        <taxon>Sphingobacteriaceae</taxon>
        <taxon>Mucilaginibacter</taxon>
    </lineage>
</organism>
<comment type="caution">
    <text evidence="3">The sequence shown here is derived from an EMBL/GenBank/DDBJ whole genome shotgun (WGS) entry which is preliminary data.</text>
</comment>
<dbReference type="InterPro" id="IPR001173">
    <property type="entry name" value="Glyco_trans_2-like"/>
</dbReference>
<keyword evidence="3" id="KW-0328">Glycosyltransferase</keyword>
<dbReference type="RefSeq" id="WP_377142541.1">
    <property type="nucleotide sequence ID" value="NZ_JBHTIA010000007.1"/>
</dbReference>
<protein>
    <submittedName>
        <fullName evidence="3">Glycosyltransferase family 2 protein</fullName>
        <ecNumber evidence="3">2.4.-.-</ecNumber>
    </submittedName>
</protein>
<keyword evidence="4" id="KW-1185">Reference proteome</keyword>
<dbReference type="CDD" id="cd02511">
    <property type="entry name" value="Beta4Glucosyltransferase"/>
    <property type="match status" value="1"/>
</dbReference>
<gene>
    <name evidence="3" type="ORF">ACFQZI_11200</name>
</gene>
<dbReference type="PANTHER" id="PTHR43630">
    <property type="entry name" value="POLY-BETA-1,6-N-ACETYL-D-GLUCOSAMINE SYNTHASE"/>
    <property type="match status" value="1"/>
</dbReference>
<comment type="similarity">
    <text evidence="1">Belongs to the glycosyltransferase 2 family. WaaE/KdtX subfamily.</text>
</comment>
<dbReference type="Pfam" id="PF00535">
    <property type="entry name" value="Glycos_transf_2"/>
    <property type="match status" value="1"/>
</dbReference>
<evidence type="ECO:0000256" key="1">
    <source>
        <dbReference type="ARBA" id="ARBA00038494"/>
    </source>
</evidence>
<proteinExistence type="inferred from homology"/>
<reference evidence="4" key="1">
    <citation type="journal article" date="2019" name="Int. J. Syst. Evol. Microbiol.">
        <title>The Global Catalogue of Microorganisms (GCM) 10K type strain sequencing project: providing services to taxonomists for standard genome sequencing and annotation.</title>
        <authorList>
            <consortium name="The Broad Institute Genomics Platform"/>
            <consortium name="The Broad Institute Genome Sequencing Center for Infectious Disease"/>
            <person name="Wu L."/>
            <person name="Ma J."/>
        </authorList>
    </citation>
    <scope>NUCLEOTIDE SEQUENCE [LARGE SCALE GENOMIC DNA]</scope>
    <source>
        <strain evidence="4">CCUG 60742</strain>
    </source>
</reference>
<dbReference type="SUPFAM" id="SSF53448">
    <property type="entry name" value="Nucleotide-diphospho-sugar transferases"/>
    <property type="match status" value="1"/>
</dbReference>
<name>A0ABW2ZGT3_9SPHI</name>
<sequence length="296" mass="34596">MEINDHKIHIEVRESLDIIILTFNEEKNIEACLQSVTALNGTIYIVDSGSTDHTLAICNTYTDQVYHHPFENYSAQRNWALKNLPLSGTWILNLDADHRVTAELATEMESLLSAGIGTSLNGFLISRRTMFMNKWIRHGGHYPTYHANMFRNGFGSCEEKLYDQHFVISGQTKILRGDIIDIITDSISTFVIRHNHWATLEAQYQVAKKDLSDNGLIQPNVWGDPMQRRRYMKNKYEAFPLFVRPVLYFLIRYFLKFGFLDGRTGFVFHFLQGFWFRMIIDIKIYELLQLRKNEIK</sequence>
<evidence type="ECO:0000313" key="4">
    <source>
        <dbReference type="Proteomes" id="UP001597073"/>
    </source>
</evidence>
<dbReference type="Gene3D" id="3.90.550.10">
    <property type="entry name" value="Spore Coat Polysaccharide Biosynthesis Protein SpsA, Chain A"/>
    <property type="match status" value="1"/>
</dbReference>
<dbReference type="PANTHER" id="PTHR43630:SF2">
    <property type="entry name" value="GLYCOSYLTRANSFERASE"/>
    <property type="match status" value="1"/>
</dbReference>
<dbReference type="EMBL" id="JBHTIA010000007">
    <property type="protein sequence ID" value="MFD0765419.1"/>
    <property type="molecule type" value="Genomic_DNA"/>
</dbReference>
<dbReference type="EC" id="2.4.-.-" evidence="3"/>
<accession>A0ABW2ZGT3</accession>
<dbReference type="Proteomes" id="UP001597073">
    <property type="component" value="Unassembled WGS sequence"/>
</dbReference>